<feature type="transmembrane region" description="Helical" evidence="1">
    <location>
        <begin position="103"/>
        <end position="125"/>
    </location>
</feature>
<dbReference type="Proteomes" id="UP001432000">
    <property type="component" value="Chromosome"/>
</dbReference>
<feature type="transmembrane region" description="Helical" evidence="1">
    <location>
        <begin position="52"/>
        <end position="70"/>
    </location>
</feature>
<feature type="transmembrane region" description="Helical" evidence="1">
    <location>
        <begin position="137"/>
        <end position="161"/>
    </location>
</feature>
<organism evidence="2 3">
    <name type="scientific">Rhodococcus sovatensis</name>
    <dbReference type="NCBI Taxonomy" id="1805840"/>
    <lineage>
        <taxon>Bacteria</taxon>
        <taxon>Bacillati</taxon>
        <taxon>Actinomycetota</taxon>
        <taxon>Actinomycetes</taxon>
        <taxon>Mycobacteriales</taxon>
        <taxon>Nocardiaceae</taxon>
        <taxon>Rhodococcus</taxon>
    </lineage>
</organism>
<protein>
    <recommendedName>
        <fullName evidence="4">PH domain-containing protein</fullName>
    </recommendedName>
</protein>
<evidence type="ECO:0000256" key="1">
    <source>
        <dbReference type="SAM" id="Phobius"/>
    </source>
</evidence>
<dbReference type="EMBL" id="CP147846">
    <property type="protein sequence ID" value="WXG69610.1"/>
    <property type="molecule type" value="Genomic_DNA"/>
</dbReference>
<proteinExistence type="predicted"/>
<dbReference type="RefSeq" id="WP_338890489.1">
    <property type="nucleotide sequence ID" value="NZ_CP147846.1"/>
</dbReference>
<evidence type="ECO:0000313" key="2">
    <source>
        <dbReference type="EMBL" id="WXG69610.1"/>
    </source>
</evidence>
<name>A0ABZ2PKG1_9NOCA</name>
<keyword evidence="1" id="KW-0812">Transmembrane</keyword>
<evidence type="ECO:0008006" key="4">
    <source>
        <dbReference type="Google" id="ProtNLM"/>
    </source>
</evidence>
<keyword evidence="3" id="KW-1185">Reference proteome</keyword>
<reference evidence="2 3" key="1">
    <citation type="submission" date="2024-03" db="EMBL/GenBank/DDBJ databases">
        <title>Natural products discovery in diverse microorganisms through a two-stage MS feature dereplication strategy.</title>
        <authorList>
            <person name="Zhang R."/>
        </authorList>
    </citation>
    <scope>NUCLEOTIDE SEQUENCE [LARGE SCALE GENOMIC DNA]</scope>
    <source>
        <strain evidence="2 3">18930</strain>
    </source>
</reference>
<keyword evidence="1" id="KW-1133">Transmembrane helix</keyword>
<sequence>MNDESVSREAVESRAVWPQRFDPKYLIIALVSAGCAVGGLAFAWSAGSSTGLIGFSGFGAVCLGLAWLAVRQAGFRWIKLSRRVVPCVHPEFGCGVRIGPESLALRVLIATLGACAVSVVVAVLLGQDSLLPELREVLPNTLFAGVCGVAMGAIALLLLLFRPSTGLEIYQDVVIRTVGQSRVVRIGSDMTLRWDSITDVADEVRLNHVGLWTTREPLIRLVSSGPVPTEGRLGWDTDDYVQLPVSWMAAEPNTVLAVLRAMVGNNEERREILSHDPKEVFTPPSLQVRLRGA</sequence>
<gene>
    <name evidence="2" type="ORF">WDS16_03365</name>
</gene>
<evidence type="ECO:0000313" key="3">
    <source>
        <dbReference type="Proteomes" id="UP001432000"/>
    </source>
</evidence>
<feature type="transmembrane region" description="Helical" evidence="1">
    <location>
        <begin position="25"/>
        <end position="46"/>
    </location>
</feature>
<keyword evidence="1" id="KW-0472">Membrane</keyword>
<accession>A0ABZ2PKG1</accession>